<dbReference type="GO" id="GO:0050660">
    <property type="term" value="F:flavin adenine dinucleotide binding"/>
    <property type="evidence" value="ECO:0007669"/>
    <property type="project" value="TreeGrafter"/>
</dbReference>
<evidence type="ECO:0000256" key="6">
    <source>
        <dbReference type="ARBA" id="ARBA00022857"/>
    </source>
</evidence>
<dbReference type="PROSITE" id="PS50902">
    <property type="entry name" value="FLAVODOXIN_LIKE"/>
    <property type="match status" value="1"/>
</dbReference>
<dbReference type="EMBL" id="LR899011">
    <property type="protein sequence ID" value="CAD7084781.1"/>
    <property type="molecule type" value="Genomic_DNA"/>
</dbReference>
<dbReference type="InterPro" id="IPR001094">
    <property type="entry name" value="Flavdoxin-like"/>
</dbReference>
<dbReference type="GO" id="GO:0005829">
    <property type="term" value="C:cytosol"/>
    <property type="evidence" value="ECO:0007669"/>
    <property type="project" value="TreeGrafter"/>
</dbReference>
<dbReference type="PANTHER" id="PTHR19384:SF10">
    <property type="entry name" value="NADPH-DEPENDENT DIFLAVIN OXIDOREDUCTASE 1"/>
    <property type="match status" value="1"/>
</dbReference>
<evidence type="ECO:0000313" key="10">
    <source>
        <dbReference type="Proteomes" id="UP000594454"/>
    </source>
</evidence>
<accession>A0A7R8YUI1</accession>
<keyword evidence="7" id="KW-0560">Oxidoreductase</keyword>
<dbReference type="InParanoid" id="A0A7R8YUI1"/>
<dbReference type="SUPFAM" id="SSF63380">
    <property type="entry name" value="Riboflavin synthase domain-like"/>
    <property type="match status" value="1"/>
</dbReference>
<protein>
    <recommendedName>
        <fullName evidence="8">Flavodoxin-like domain-containing protein</fullName>
    </recommendedName>
</protein>
<name>A0A7R8YUI1_HERIL</name>
<dbReference type="GO" id="GO:0005634">
    <property type="term" value="C:nucleus"/>
    <property type="evidence" value="ECO:0007669"/>
    <property type="project" value="UniProtKB-ARBA"/>
</dbReference>
<dbReference type="AlphaFoldDB" id="A0A7R8YUI1"/>
<sequence length="282" mass="32296">MKDSGNKCRLLILYGSQTGTSQDLAELIWRESHKRNFTGPVMAMDDYDIGKLIEEKLVVFVCATTGQGDEPDNMKKFWKFLLRKSLPRDSLTDMRFGVLGLGDSSYAKFNFVAKRLHKRLLQLSARNLLPLGLCDDQHDLGPSAVYLNWIQDLWNELSVFNPSSKILSSSDSRMWQYRWRVEKTSGESHGDATVADWPLNERTFPITLEKNIRTTTEDHFQDVRFLSFSINSSANWEPGDVVAVKPNNPDEKVKRLFELFKEHNLDFDANTVVSVNKIDNGK</sequence>
<dbReference type="PRINTS" id="PR00369">
    <property type="entry name" value="FLAVODOXIN"/>
</dbReference>
<comment type="subcellular location">
    <subcellularLocation>
        <location evidence="1">Cytoplasm</location>
    </subcellularLocation>
</comment>
<dbReference type="FunFam" id="3.40.50.360:FF:000015">
    <property type="entry name" value="NADPH-dependent diflavin oxidoreductase 1"/>
    <property type="match status" value="1"/>
</dbReference>
<dbReference type="GO" id="GO:0010181">
    <property type="term" value="F:FMN binding"/>
    <property type="evidence" value="ECO:0007669"/>
    <property type="project" value="InterPro"/>
</dbReference>
<dbReference type="OrthoDB" id="1856718at2759"/>
<evidence type="ECO:0000256" key="3">
    <source>
        <dbReference type="ARBA" id="ARBA00022630"/>
    </source>
</evidence>
<evidence type="ECO:0000256" key="7">
    <source>
        <dbReference type="ARBA" id="ARBA00023002"/>
    </source>
</evidence>
<dbReference type="SUPFAM" id="SSF52218">
    <property type="entry name" value="Flavoproteins"/>
    <property type="match status" value="1"/>
</dbReference>
<evidence type="ECO:0000256" key="4">
    <source>
        <dbReference type="ARBA" id="ARBA00022643"/>
    </source>
</evidence>
<reference evidence="9 10" key="1">
    <citation type="submission" date="2020-11" db="EMBL/GenBank/DDBJ databases">
        <authorList>
            <person name="Wallbank WR R."/>
            <person name="Pardo Diaz C."/>
            <person name="Kozak K."/>
            <person name="Martin S."/>
            <person name="Jiggins C."/>
            <person name="Moest M."/>
            <person name="Warren A I."/>
            <person name="Generalovic N T."/>
            <person name="Byers J.R.P. K."/>
            <person name="Montejo-Kovacevich G."/>
            <person name="Yen C E."/>
        </authorList>
    </citation>
    <scope>NUCLEOTIDE SEQUENCE [LARGE SCALE GENOMIC DNA]</scope>
</reference>
<keyword evidence="5" id="KW-0274">FAD</keyword>
<dbReference type="Gene3D" id="2.40.30.10">
    <property type="entry name" value="Translation factors"/>
    <property type="match status" value="1"/>
</dbReference>
<dbReference type="Gene3D" id="3.40.50.360">
    <property type="match status" value="1"/>
</dbReference>
<gene>
    <name evidence="9" type="ORF">HERILL_LOCUS7658</name>
</gene>
<dbReference type="Gene3D" id="1.20.990.10">
    <property type="entry name" value="NADPH-cytochrome p450 Reductase, Chain A, domain 3"/>
    <property type="match status" value="1"/>
</dbReference>
<dbReference type="PANTHER" id="PTHR19384">
    <property type="entry name" value="NITRIC OXIDE SYNTHASE-RELATED"/>
    <property type="match status" value="1"/>
</dbReference>
<evidence type="ECO:0000256" key="5">
    <source>
        <dbReference type="ARBA" id="ARBA00022827"/>
    </source>
</evidence>
<proteinExistence type="predicted"/>
<evidence type="ECO:0000259" key="8">
    <source>
        <dbReference type="PROSITE" id="PS50902"/>
    </source>
</evidence>
<keyword evidence="3" id="KW-0285">Flavoprotein</keyword>
<keyword evidence="4" id="KW-0288">FMN</keyword>
<dbReference type="Pfam" id="PF00258">
    <property type="entry name" value="Flavodoxin_1"/>
    <property type="match status" value="1"/>
</dbReference>
<evidence type="ECO:0000256" key="1">
    <source>
        <dbReference type="ARBA" id="ARBA00004496"/>
    </source>
</evidence>
<dbReference type="InterPro" id="IPR023173">
    <property type="entry name" value="NADPH_Cyt_P450_Rdtase_alpha"/>
</dbReference>
<feature type="domain" description="Flavodoxin-like" evidence="8">
    <location>
        <begin position="10"/>
        <end position="154"/>
    </location>
</feature>
<keyword evidence="10" id="KW-1185">Reference proteome</keyword>
<dbReference type="GO" id="GO:0016651">
    <property type="term" value="F:oxidoreductase activity, acting on NAD(P)H"/>
    <property type="evidence" value="ECO:0007669"/>
    <property type="project" value="UniProtKB-ARBA"/>
</dbReference>
<dbReference type="InterPro" id="IPR017938">
    <property type="entry name" value="Riboflavin_synthase-like_b-brl"/>
</dbReference>
<evidence type="ECO:0000313" key="9">
    <source>
        <dbReference type="EMBL" id="CAD7084781.1"/>
    </source>
</evidence>
<dbReference type="InterPro" id="IPR029039">
    <property type="entry name" value="Flavoprotein-like_sf"/>
</dbReference>
<organism evidence="9 10">
    <name type="scientific">Hermetia illucens</name>
    <name type="common">Black soldier fly</name>
    <dbReference type="NCBI Taxonomy" id="343691"/>
    <lineage>
        <taxon>Eukaryota</taxon>
        <taxon>Metazoa</taxon>
        <taxon>Ecdysozoa</taxon>
        <taxon>Arthropoda</taxon>
        <taxon>Hexapoda</taxon>
        <taxon>Insecta</taxon>
        <taxon>Pterygota</taxon>
        <taxon>Neoptera</taxon>
        <taxon>Endopterygota</taxon>
        <taxon>Diptera</taxon>
        <taxon>Brachycera</taxon>
        <taxon>Stratiomyomorpha</taxon>
        <taxon>Stratiomyidae</taxon>
        <taxon>Hermetiinae</taxon>
        <taxon>Hermetia</taxon>
    </lineage>
</organism>
<keyword evidence="6" id="KW-0521">NADP</keyword>
<dbReference type="Proteomes" id="UP000594454">
    <property type="component" value="Chromosome 3"/>
</dbReference>
<evidence type="ECO:0000256" key="2">
    <source>
        <dbReference type="ARBA" id="ARBA00022490"/>
    </source>
</evidence>
<keyword evidence="2" id="KW-0963">Cytoplasm</keyword>
<dbReference type="InterPro" id="IPR008254">
    <property type="entry name" value="Flavodoxin/NO_synth"/>
</dbReference>